<name>A0A2T4GIA8_FUSCU</name>
<gene>
    <name evidence="3" type="ORF">FCULG_00009243</name>
</gene>
<dbReference type="AlphaFoldDB" id="A0A2T4GIA8"/>
<keyword evidence="2" id="KW-0812">Transmembrane</keyword>
<feature type="transmembrane region" description="Helical" evidence="2">
    <location>
        <begin position="365"/>
        <end position="388"/>
    </location>
</feature>
<dbReference type="Proteomes" id="UP000241587">
    <property type="component" value="Unassembled WGS sequence"/>
</dbReference>
<feature type="compositionally biased region" description="Basic and acidic residues" evidence="1">
    <location>
        <begin position="174"/>
        <end position="184"/>
    </location>
</feature>
<dbReference type="OMA" id="FDHANTE"/>
<keyword evidence="4" id="KW-1185">Reference proteome</keyword>
<keyword evidence="2" id="KW-1133">Transmembrane helix</keyword>
<feature type="transmembrane region" description="Helical" evidence="2">
    <location>
        <begin position="65"/>
        <end position="87"/>
    </location>
</feature>
<feature type="region of interest" description="Disordered" evidence="1">
    <location>
        <begin position="435"/>
        <end position="454"/>
    </location>
</feature>
<protein>
    <submittedName>
        <fullName evidence="3">Uncharacterized protein</fullName>
    </submittedName>
</protein>
<evidence type="ECO:0000256" key="2">
    <source>
        <dbReference type="SAM" id="Phobius"/>
    </source>
</evidence>
<evidence type="ECO:0000313" key="3">
    <source>
        <dbReference type="EMBL" id="PTD03235.1"/>
    </source>
</evidence>
<dbReference type="EMBL" id="PVEM01000016">
    <property type="protein sequence ID" value="PTD03235.1"/>
    <property type="molecule type" value="Genomic_DNA"/>
</dbReference>
<evidence type="ECO:0000256" key="1">
    <source>
        <dbReference type="SAM" id="MobiDB-lite"/>
    </source>
</evidence>
<dbReference type="OrthoDB" id="194358at2759"/>
<comment type="caution">
    <text evidence="3">The sequence shown here is derived from an EMBL/GenBank/DDBJ whole genome shotgun (WGS) entry which is preliminary data.</text>
</comment>
<reference evidence="3 4" key="1">
    <citation type="submission" date="2018-02" db="EMBL/GenBank/DDBJ databases">
        <title>Fusarium culmorum secondary metabolites in fungal-bacterial-plant interactions.</title>
        <authorList>
            <person name="Schmidt R."/>
        </authorList>
    </citation>
    <scope>NUCLEOTIDE SEQUENCE [LARGE SCALE GENOMIC DNA]</scope>
    <source>
        <strain evidence="3 4">PV</strain>
    </source>
</reference>
<feature type="region of interest" description="Disordered" evidence="1">
    <location>
        <begin position="174"/>
        <end position="200"/>
    </location>
</feature>
<proteinExistence type="predicted"/>
<feature type="transmembrane region" description="Helical" evidence="2">
    <location>
        <begin position="274"/>
        <end position="295"/>
    </location>
</feature>
<feature type="transmembrane region" description="Helical" evidence="2">
    <location>
        <begin position="233"/>
        <end position="254"/>
    </location>
</feature>
<accession>A0A2T4GIA8</accession>
<evidence type="ECO:0000313" key="4">
    <source>
        <dbReference type="Proteomes" id="UP000241587"/>
    </source>
</evidence>
<keyword evidence="2" id="KW-0472">Membrane</keyword>
<feature type="transmembrane region" description="Helical" evidence="2">
    <location>
        <begin position="394"/>
        <end position="413"/>
    </location>
</feature>
<organism evidence="3 4">
    <name type="scientific">Fusarium culmorum</name>
    <dbReference type="NCBI Taxonomy" id="5516"/>
    <lineage>
        <taxon>Eukaryota</taxon>
        <taxon>Fungi</taxon>
        <taxon>Dikarya</taxon>
        <taxon>Ascomycota</taxon>
        <taxon>Pezizomycotina</taxon>
        <taxon>Sordariomycetes</taxon>
        <taxon>Hypocreomycetidae</taxon>
        <taxon>Hypocreales</taxon>
        <taxon>Nectriaceae</taxon>
        <taxon>Fusarium</taxon>
    </lineage>
</organism>
<sequence length="479" mass="52976">MQSIYYTFCNFCVLSTFSSYLGFARAASLLEDGDDFTNNLISDLAPLLALFGERVTTQFMRQSTGWADCIALAMAPVGVITIIVSAIRVTGPRWLKAVVGRARENVAAAELEVMSSTSSEACELWNGKTKAVVRYPGATENCEFICIYPTSMLNKRNTLKRVRIMDIKNARNRGKTSDFNHRETQAGTAPLDEHRSSLISPDSDDTIIITRNTAHFAPNMTLNCSADGERWQMWACAAVGIIIQSGVLIFFGFLTEYKKMRFEKDDSPVEKYAMPMSVVGTLVLNLGILVCAHAVDESSKETVHEVSDSSAAVAMVWLQKKTKVSEQDFDSAAIYPTMKRSRAYTSERTIDNDGSQKAEVQDNGWWLKFMSTTGTAISLIGFFVQFIGLRGMHWLATITQLGAIIVMTILRAVGFELEWFVPSFLDKDGIPWIPSEHSKAQPADNDDNQEPSSKFSFKMETNAIEIVQGLNAGKPTGSS</sequence>